<dbReference type="Proteomes" id="UP000069030">
    <property type="component" value="Chromosome"/>
</dbReference>
<dbReference type="AlphaFoldDB" id="A0AAI8C380"/>
<dbReference type="RefSeq" id="WP_006262211.1">
    <property type="nucleotide sequence ID" value="NZ_CP013690.1"/>
</dbReference>
<evidence type="ECO:0000313" key="2">
    <source>
        <dbReference type="Proteomes" id="UP000069030"/>
    </source>
</evidence>
<gene>
    <name evidence="1" type="ORF">AS202_03390</name>
</gene>
<accession>A0AAI8C380</accession>
<protein>
    <submittedName>
        <fullName evidence="1">Uncharacterized protein</fullName>
    </submittedName>
</protein>
<evidence type="ECO:0000313" key="1">
    <source>
        <dbReference type="EMBL" id="ALU25257.1"/>
    </source>
</evidence>
<dbReference type="EMBL" id="CP013690">
    <property type="protein sequence ID" value="ALU25257.1"/>
    <property type="molecule type" value="Genomic_DNA"/>
</dbReference>
<dbReference type="KEGG" id="mod:AS202_03390"/>
<reference evidence="1 2" key="1">
    <citation type="journal article" date="2016" name="J. Zhejiang Univ. Sci. B">
        <title>Antibiotic resistance mechanisms of Myroides sp.</title>
        <authorList>
            <person name="Hu S."/>
            <person name="Yuan S."/>
            <person name="Qu H."/>
            <person name="Jiang T."/>
            <person name="Zhou Y."/>
            <person name="Wang M."/>
            <person name="Ming D."/>
        </authorList>
    </citation>
    <scope>NUCLEOTIDE SEQUENCE [LARGE SCALE GENOMIC DNA]</scope>
    <source>
        <strain evidence="1 2">PR63039</strain>
    </source>
</reference>
<sequence>MYDYQEKVKDYLENNFVPGDTHNYNLKVSTQELLSFLFKVFPRDCISDYDLVDTLQYLGYRPFNIMERISKDDKKEVLNVYWLLQGMPSL</sequence>
<name>A0AAI8C380_9FLAO</name>
<organism evidence="1 2">
    <name type="scientific">Myroides odoratimimus</name>
    <dbReference type="NCBI Taxonomy" id="76832"/>
    <lineage>
        <taxon>Bacteria</taxon>
        <taxon>Pseudomonadati</taxon>
        <taxon>Bacteroidota</taxon>
        <taxon>Flavobacteriia</taxon>
        <taxon>Flavobacteriales</taxon>
        <taxon>Flavobacteriaceae</taxon>
        <taxon>Myroides</taxon>
    </lineage>
</organism>
<proteinExistence type="predicted"/>